<evidence type="ECO:0000256" key="1">
    <source>
        <dbReference type="SAM" id="MobiDB-lite"/>
    </source>
</evidence>
<dbReference type="EMBL" id="OZ034814">
    <property type="protein sequence ID" value="CAL1361594.1"/>
    <property type="molecule type" value="Genomic_DNA"/>
</dbReference>
<reference evidence="2 3" key="1">
    <citation type="submission" date="2024-04" db="EMBL/GenBank/DDBJ databases">
        <authorList>
            <person name="Fracassetti M."/>
        </authorList>
    </citation>
    <scope>NUCLEOTIDE SEQUENCE [LARGE SCALE GENOMIC DNA]</scope>
</reference>
<dbReference type="AlphaFoldDB" id="A0AAV2CZ95"/>
<protein>
    <submittedName>
        <fullName evidence="2">Uncharacterized protein</fullName>
    </submittedName>
</protein>
<accession>A0AAV2CZ95</accession>
<gene>
    <name evidence="2" type="ORF">LTRI10_LOCUS8961</name>
</gene>
<evidence type="ECO:0000313" key="3">
    <source>
        <dbReference type="Proteomes" id="UP001497516"/>
    </source>
</evidence>
<organism evidence="2 3">
    <name type="scientific">Linum trigynum</name>
    <dbReference type="NCBI Taxonomy" id="586398"/>
    <lineage>
        <taxon>Eukaryota</taxon>
        <taxon>Viridiplantae</taxon>
        <taxon>Streptophyta</taxon>
        <taxon>Embryophyta</taxon>
        <taxon>Tracheophyta</taxon>
        <taxon>Spermatophyta</taxon>
        <taxon>Magnoliopsida</taxon>
        <taxon>eudicotyledons</taxon>
        <taxon>Gunneridae</taxon>
        <taxon>Pentapetalae</taxon>
        <taxon>rosids</taxon>
        <taxon>fabids</taxon>
        <taxon>Malpighiales</taxon>
        <taxon>Linaceae</taxon>
        <taxon>Linum</taxon>
    </lineage>
</organism>
<feature type="compositionally biased region" description="Basic residues" evidence="1">
    <location>
        <begin position="73"/>
        <end position="89"/>
    </location>
</feature>
<proteinExistence type="predicted"/>
<keyword evidence="3" id="KW-1185">Reference proteome</keyword>
<feature type="region of interest" description="Disordered" evidence="1">
    <location>
        <begin position="1"/>
        <end position="21"/>
    </location>
</feature>
<sequence length="102" mass="11704">METITPKLSGRCGGRRGPHDVQRFTESRQRHLSILAGESSSPHVAFPPISDAEPPSIKISGGHHRPEQQNKQHPSRLRWRLGRKKKKKRGQAEVSDWRWHSM</sequence>
<evidence type="ECO:0000313" key="2">
    <source>
        <dbReference type="EMBL" id="CAL1361594.1"/>
    </source>
</evidence>
<name>A0AAV2CZ95_9ROSI</name>
<feature type="region of interest" description="Disordered" evidence="1">
    <location>
        <begin position="36"/>
        <end position="102"/>
    </location>
</feature>
<dbReference type="Proteomes" id="UP001497516">
    <property type="component" value="Chromosome 10"/>
</dbReference>